<evidence type="ECO:0000313" key="6">
    <source>
        <dbReference type="Proteomes" id="UP000007488"/>
    </source>
</evidence>
<dbReference type="Pfam" id="PF00005">
    <property type="entry name" value="ABC_tran"/>
    <property type="match status" value="1"/>
</dbReference>
<sequence>MSEKALTDTFPTASAVSLFNVTKNFTQWQRDNSGKGILRNLIKPEKKVIAALSDVAFDIGKGEFVAYAGPNGAGKSTTMKLLSGMLLPTSGEISVLSMSPQKQRRELMSKLGVLFGNRTELWWDHPVIQSFEWKKVVWNIPEPLYRKNLAMMTELLDIGGLLKTFARELSLGQRMRADLAMMLLHSPEIILLDEPTLGLDVVAKRQMIDFLKKINREDGVTIIVTSHDMDDLEEMAQRILMIADGKIAYDGDFDGLRKITGNLTRVVVTTENGFRPALQNAALLSSENGVHEFEIDLAQTPIKTLMRLLSEFDGVCDVEIKKAPIEQVIASVYSSWK</sequence>
<evidence type="ECO:0000259" key="4">
    <source>
        <dbReference type="PROSITE" id="PS50893"/>
    </source>
</evidence>
<gene>
    <name evidence="5" type="ordered locus">Sgly_2654</name>
</gene>
<dbReference type="InterPro" id="IPR003593">
    <property type="entry name" value="AAA+_ATPase"/>
</dbReference>
<dbReference type="PANTHER" id="PTHR42711">
    <property type="entry name" value="ABC TRANSPORTER ATP-BINDING PROTEIN"/>
    <property type="match status" value="1"/>
</dbReference>
<dbReference type="InterPro" id="IPR027417">
    <property type="entry name" value="P-loop_NTPase"/>
</dbReference>
<evidence type="ECO:0000313" key="5">
    <source>
        <dbReference type="EMBL" id="ADY56931.1"/>
    </source>
</evidence>
<keyword evidence="2" id="KW-0547">Nucleotide-binding</keyword>
<dbReference type="EMBL" id="CP002547">
    <property type="protein sequence ID" value="ADY56931.1"/>
    <property type="molecule type" value="Genomic_DNA"/>
</dbReference>
<dbReference type="InterPro" id="IPR017871">
    <property type="entry name" value="ABC_transporter-like_CS"/>
</dbReference>
<evidence type="ECO:0000256" key="3">
    <source>
        <dbReference type="ARBA" id="ARBA00022840"/>
    </source>
</evidence>
<organism evidence="5 6">
    <name type="scientific">Syntrophobotulus glycolicus (strain DSM 8271 / FlGlyR)</name>
    <dbReference type="NCBI Taxonomy" id="645991"/>
    <lineage>
        <taxon>Bacteria</taxon>
        <taxon>Bacillati</taxon>
        <taxon>Bacillota</taxon>
        <taxon>Clostridia</taxon>
        <taxon>Eubacteriales</taxon>
        <taxon>Desulfitobacteriaceae</taxon>
        <taxon>Syntrophobotulus</taxon>
    </lineage>
</organism>
<reference evidence="5 6" key="1">
    <citation type="journal article" date="2011" name="Stand. Genomic Sci.">
        <title>Complete genome sequence of Syntrophobotulus glycolicus type strain (FlGlyR).</title>
        <authorList>
            <person name="Han C."/>
            <person name="Mwirichia R."/>
            <person name="Chertkov O."/>
            <person name="Held B."/>
            <person name="Lapidus A."/>
            <person name="Nolan M."/>
            <person name="Lucas S."/>
            <person name="Hammon N."/>
            <person name="Deshpande S."/>
            <person name="Cheng J.F."/>
            <person name="Tapia R."/>
            <person name="Goodwin L."/>
            <person name="Pitluck S."/>
            <person name="Huntemann M."/>
            <person name="Liolios K."/>
            <person name="Ivanova N."/>
            <person name="Pagani I."/>
            <person name="Mavromatis K."/>
            <person name="Ovchinikova G."/>
            <person name="Pati A."/>
            <person name="Chen A."/>
            <person name="Palaniappan K."/>
            <person name="Land M."/>
            <person name="Hauser L."/>
            <person name="Brambilla E.M."/>
            <person name="Rohde M."/>
            <person name="Spring S."/>
            <person name="Sikorski J."/>
            <person name="Goker M."/>
            <person name="Woyke T."/>
            <person name="Bristow J."/>
            <person name="Eisen J.A."/>
            <person name="Markowitz V."/>
            <person name="Hugenholtz P."/>
            <person name="Kyrpides N.C."/>
            <person name="Klenk H.P."/>
            <person name="Detter J.C."/>
        </authorList>
    </citation>
    <scope>NUCLEOTIDE SEQUENCE [LARGE SCALE GENOMIC DNA]</scope>
    <source>
        <strain evidence="6">DSM 8271 / FlGlyR</strain>
    </source>
</reference>
<dbReference type="InterPro" id="IPR050763">
    <property type="entry name" value="ABC_transporter_ATP-binding"/>
</dbReference>
<dbReference type="eggNOG" id="COG4586">
    <property type="taxonomic scope" value="Bacteria"/>
</dbReference>
<dbReference type="EC" id="3.6.3.28" evidence="5"/>
<reference evidence="6" key="2">
    <citation type="submission" date="2011-02" db="EMBL/GenBank/DDBJ databases">
        <title>The complete genome of Syntrophobotulus glycolicus DSM 8271.</title>
        <authorList>
            <person name="Lucas S."/>
            <person name="Copeland A."/>
            <person name="Lapidus A."/>
            <person name="Bruce D."/>
            <person name="Goodwin L."/>
            <person name="Pitluck S."/>
            <person name="Kyrpides N."/>
            <person name="Mavromatis K."/>
            <person name="Pagani I."/>
            <person name="Ivanova N."/>
            <person name="Mikhailova N."/>
            <person name="Chertkov O."/>
            <person name="Held B."/>
            <person name="Detter J.C."/>
            <person name="Tapia R."/>
            <person name="Han C."/>
            <person name="Land M."/>
            <person name="Hauser L."/>
            <person name="Markowitz V."/>
            <person name="Cheng J.-F."/>
            <person name="Hugenholtz P."/>
            <person name="Woyke T."/>
            <person name="Wu D."/>
            <person name="Spring S."/>
            <person name="Schroeder M."/>
            <person name="Brambilla E."/>
            <person name="Klenk H.-P."/>
            <person name="Eisen J.A."/>
        </authorList>
    </citation>
    <scope>NUCLEOTIDE SEQUENCE [LARGE SCALE GENOMIC DNA]</scope>
    <source>
        <strain evidence="6">DSM 8271 / FlGlyR</strain>
    </source>
</reference>
<dbReference type="PANTHER" id="PTHR42711:SF1">
    <property type="entry name" value="ABC-TRANSPORT PROTEIN, ATP-BINDING COMPONENT"/>
    <property type="match status" value="1"/>
</dbReference>
<dbReference type="GO" id="GO:0005524">
    <property type="term" value="F:ATP binding"/>
    <property type="evidence" value="ECO:0007669"/>
    <property type="project" value="UniProtKB-KW"/>
</dbReference>
<keyword evidence="1" id="KW-0813">Transport</keyword>
<name>F0SX71_SYNGF</name>
<evidence type="ECO:0000256" key="1">
    <source>
        <dbReference type="ARBA" id="ARBA00022448"/>
    </source>
</evidence>
<accession>F0SX71</accession>
<dbReference type="Gene3D" id="3.40.50.300">
    <property type="entry name" value="P-loop containing nucleotide triphosphate hydrolases"/>
    <property type="match status" value="1"/>
</dbReference>
<dbReference type="Proteomes" id="UP000007488">
    <property type="component" value="Chromosome"/>
</dbReference>
<keyword evidence="5" id="KW-0378">Hydrolase</keyword>
<feature type="domain" description="ABC transporter" evidence="4">
    <location>
        <begin position="36"/>
        <end position="269"/>
    </location>
</feature>
<dbReference type="SMART" id="SM00382">
    <property type="entry name" value="AAA"/>
    <property type="match status" value="1"/>
</dbReference>
<evidence type="ECO:0000256" key="2">
    <source>
        <dbReference type="ARBA" id="ARBA00022741"/>
    </source>
</evidence>
<dbReference type="STRING" id="645991.Sgly_2654"/>
<dbReference type="OrthoDB" id="1805624at2"/>
<dbReference type="KEGG" id="sgy:Sgly_2654"/>
<proteinExistence type="predicted"/>
<dbReference type="GO" id="GO:0016887">
    <property type="term" value="F:ATP hydrolysis activity"/>
    <property type="evidence" value="ECO:0007669"/>
    <property type="project" value="InterPro"/>
</dbReference>
<dbReference type="PROSITE" id="PS50893">
    <property type="entry name" value="ABC_TRANSPORTER_2"/>
    <property type="match status" value="1"/>
</dbReference>
<dbReference type="RefSeq" id="WP_013625751.1">
    <property type="nucleotide sequence ID" value="NC_015172.1"/>
</dbReference>
<dbReference type="InterPro" id="IPR003439">
    <property type="entry name" value="ABC_transporter-like_ATP-bd"/>
</dbReference>
<dbReference type="SUPFAM" id="SSF52540">
    <property type="entry name" value="P-loop containing nucleoside triphosphate hydrolases"/>
    <property type="match status" value="1"/>
</dbReference>
<keyword evidence="3" id="KW-0067">ATP-binding</keyword>
<dbReference type="HOGENOM" id="CLU_000604_1_2_9"/>
<protein>
    <submittedName>
        <fullName evidence="5">Phosphonate-transporting ATPase</fullName>
        <ecNumber evidence="5">3.6.3.28</ecNumber>
    </submittedName>
</protein>
<dbReference type="AlphaFoldDB" id="F0SX71"/>
<keyword evidence="6" id="KW-1185">Reference proteome</keyword>
<dbReference type="PROSITE" id="PS00211">
    <property type="entry name" value="ABC_TRANSPORTER_1"/>
    <property type="match status" value="1"/>
</dbReference>